<accession>A0A450UAJ4</accession>
<name>A0A450UAJ4_9GAMM</name>
<protein>
    <submittedName>
        <fullName evidence="1">Uncharacterized protein</fullName>
    </submittedName>
</protein>
<organism evidence="1">
    <name type="scientific">Candidatus Kentrum sp. LFY</name>
    <dbReference type="NCBI Taxonomy" id="2126342"/>
    <lineage>
        <taxon>Bacteria</taxon>
        <taxon>Pseudomonadati</taxon>
        <taxon>Pseudomonadota</taxon>
        <taxon>Gammaproteobacteria</taxon>
        <taxon>Candidatus Kentrum</taxon>
    </lineage>
</organism>
<gene>
    <name evidence="1" type="ORF">BECKLFY1418B_GA0070995_101351</name>
    <name evidence="2" type="ORF">BECKLFY1418B_GA0070995_12521</name>
</gene>
<dbReference type="EMBL" id="CAADFF010000013">
    <property type="protein sequence ID" value="VFJ89116.1"/>
    <property type="molecule type" value="Genomic_DNA"/>
</dbReference>
<evidence type="ECO:0000313" key="2">
    <source>
        <dbReference type="EMBL" id="VFK01495.1"/>
    </source>
</evidence>
<evidence type="ECO:0000313" key="1">
    <source>
        <dbReference type="EMBL" id="VFJ89116.1"/>
    </source>
</evidence>
<dbReference type="EMBL" id="CAADFF010000252">
    <property type="protein sequence ID" value="VFK01495.1"/>
    <property type="molecule type" value="Genomic_DNA"/>
</dbReference>
<reference evidence="1" key="1">
    <citation type="submission" date="2019-02" db="EMBL/GenBank/DDBJ databases">
        <authorList>
            <person name="Gruber-Vodicka R. H."/>
            <person name="Seah K. B. B."/>
        </authorList>
    </citation>
    <scope>NUCLEOTIDE SEQUENCE</scope>
    <source>
        <strain evidence="1">BECK_M7</strain>
    </source>
</reference>
<sequence>MRLQCFGQPRNVAYAEAETRHLPDSHLPGPSAAVGRPSTLATYPTFRRVRASGSVQVRTRTGRIRPIFHSLWLIDRTVYD</sequence>
<proteinExistence type="predicted"/>
<dbReference type="AlphaFoldDB" id="A0A450UAJ4"/>